<keyword evidence="3" id="KW-1185">Reference proteome</keyword>
<gene>
    <name evidence="2" type="ORF">ALC57_06127</name>
</gene>
<sequence>MTSREVSNPNKDSTNETSLVALCGGWVPYCRRQLYQHAGPGLQIVAYTPRYFHSGKESTPGEFDYPRVDVGGDDDDGERETLSRMPVFRGVLVLVRGIA</sequence>
<evidence type="ECO:0000256" key="1">
    <source>
        <dbReference type="SAM" id="MobiDB-lite"/>
    </source>
</evidence>
<accession>A0A195E8I1</accession>
<feature type="region of interest" description="Disordered" evidence="1">
    <location>
        <begin position="57"/>
        <end position="80"/>
    </location>
</feature>
<proteinExistence type="predicted"/>
<evidence type="ECO:0000313" key="2">
    <source>
        <dbReference type="EMBL" id="KYN21513.1"/>
    </source>
</evidence>
<dbReference type="AlphaFoldDB" id="A0A195E8I1"/>
<dbReference type="EMBL" id="KQ979440">
    <property type="protein sequence ID" value="KYN21513.1"/>
    <property type="molecule type" value="Genomic_DNA"/>
</dbReference>
<organism evidence="2 3">
    <name type="scientific">Trachymyrmex cornetzi</name>
    <dbReference type="NCBI Taxonomy" id="471704"/>
    <lineage>
        <taxon>Eukaryota</taxon>
        <taxon>Metazoa</taxon>
        <taxon>Ecdysozoa</taxon>
        <taxon>Arthropoda</taxon>
        <taxon>Hexapoda</taxon>
        <taxon>Insecta</taxon>
        <taxon>Pterygota</taxon>
        <taxon>Neoptera</taxon>
        <taxon>Endopterygota</taxon>
        <taxon>Hymenoptera</taxon>
        <taxon>Apocrita</taxon>
        <taxon>Aculeata</taxon>
        <taxon>Formicoidea</taxon>
        <taxon>Formicidae</taxon>
        <taxon>Myrmicinae</taxon>
        <taxon>Trachymyrmex</taxon>
    </lineage>
</organism>
<protein>
    <submittedName>
        <fullName evidence="2">Uncharacterized protein</fullName>
    </submittedName>
</protein>
<evidence type="ECO:0000313" key="3">
    <source>
        <dbReference type="Proteomes" id="UP000078492"/>
    </source>
</evidence>
<reference evidence="2 3" key="1">
    <citation type="submission" date="2015-09" db="EMBL/GenBank/DDBJ databases">
        <title>Trachymyrmex cornetzi WGS genome.</title>
        <authorList>
            <person name="Nygaard S."/>
            <person name="Hu H."/>
            <person name="Boomsma J."/>
            <person name="Zhang G."/>
        </authorList>
    </citation>
    <scope>NUCLEOTIDE SEQUENCE [LARGE SCALE GENOMIC DNA]</scope>
    <source>
        <strain evidence="2">Tcor2-1</strain>
        <tissue evidence="2">Whole body</tissue>
    </source>
</reference>
<name>A0A195E8I1_9HYME</name>
<dbReference type="Proteomes" id="UP000078492">
    <property type="component" value="Unassembled WGS sequence"/>
</dbReference>